<name>A0A6A6NT25_9PEZI</name>
<dbReference type="AlphaFoldDB" id="A0A6A6NT25"/>
<keyword evidence="3" id="KW-1185">Reference proteome</keyword>
<evidence type="ECO:0000313" key="2">
    <source>
        <dbReference type="EMBL" id="KAF2454657.1"/>
    </source>
</evidence>
<sequence>MTWLIVHWPLSGRWLSPLGRAIVESWSLEHRPGDKGGGVHRSGASVINPQAATDSSQTHAPGTYWAGVAGGGGGMNDTDHARPANLPHRAGTPDPRPDKQAGAPLARQQASLQVHGASPFASAPGLFLPRRWSSPVSAAAGGGGGGGGGGRARSVRATTLRAPSHRAPIDAAEDPRELPLSASAARSAVLRTYVRYDDGLLESSPRPVRMRARDPSRIRARPPLAPTQGRAPLNPSYSALRACSSFGHSKRGEPR</sequence>
<dbReference type="Proteomes" id="UP000799766">
    <property type="component" value="Unassembled WGS sequence"/>
</dbReference>
<feature type="region of interest" description="Disordered" evidence="1">
    <location>
        <begin position="205"/>
        <end position="238"/>
    </location>
</feature>
<dbReference type="EMBL" id="MU001690">
    <property type="protein sequence ID" value="KAF2454657.1"/>
    <property type="molecule type" value="Genomic_DNA"/>
</dbReference>
<feature type="region of interest" description="Disordered" evidence="1">
    <location>
        <begin position="51"/>
        <end position="115"/>
    </location>
</feature>
<reference evidence="2" key="1">
    <citation type="journal article" date="2020" name="Stud. Mycol.">
        <title>101 Dothideomycetes genomes: a test case for predicting lifestyles and emergence of pathogens.</title>
        <authorList>
            <person name="Haridas S."/>
            <person name="Albert R."/>
            <person name="Binder M."/>
            <person name="Bloem J."/>
            <person name="Labutti K."/>
            <person name="Salamov A."/>
            <person name="Andreopoulos B."/>
            <person name="Baker S."/>
            <person name="Barry K."/>
            <person name="Bills G."/>
            <person name="Bluhm B."/>
            <person name="Cannon C."/>
            <person name="Castanera R."/>
            <person name="Culley D."/>
            <person name="Daum C."/>
            <person name="Ezra D."/>
            <person name="Gonzalez J."/>
            <person name="Henrissat B."/>
            <person name="Kuo A."/>
            <person name="Liang C."/>
            <person name="Lipzen A."/>
            <person name="Lutzoni F."/>
            <person name="Magnuson J."/>
            <person name="Mondo S."/>
            <person name="Nolan M."/>
            <person name="Ohm R."/>
            <person name="Pangilinan J."/>
            <person name="Park H.-J."/>
            <person name="Ramirez L."/>
            <person name="Alfaro M."/>
            <person name="Sun H."/>
            <person name="Tritt A."/>
            <person name="Yoshinaga Y."/>
            <person name="Zwiers L.-H."/>
            <person name="Turgeon B."/>
            <person name="Goodwin S."/>
            <person name="Spatafora J."/>
            <person name="Crous P."/>
            <person name="Grigoriev I."/>
        </authorList>
    </citation>
    <scope>NUCLEOTIDE SEQUENCE</scope>
    <source>
        <strain evidence="2">ATCC 16933</strain>
    </source>
</reference>
<accession>A0A6A6NT25</accession>
<gene>
    <name evidence="2" type="ORF">BDY21DRAFT_423573</name>
</gene>
<evidence type="ECO:0000256" key="1">
    <source>
        <dbReference type="SAM" id="MobiDB-lite"/>
    </source>
</evidence>
<organism evidence="2 3">
    <name type="scientific">Lineolata rhizophorae</name>
    <dbReference type="NCBI Taxonomy" id="578093"/>
    <lineage>
        <taxon>Eukaryota</taxon>
        <taxon>Fungi</taxon>
        <taxon>Dikarya</taxon>
        <taxon>Ascomycota</taxon>
        <taxon>Pezizomycotina</taxon>
        <taxon>Dothideomycetes</taxon>
        <taxon>Dothideomycetes incertae sedis</taxon>
        <taxon>Lineolatales</taxon>
        <taxon>Lineolataceae</taxon>
        <taxon>Lineolata</taxon>
    </lineage>
</organism>
<feature type="compositionally biased region" description="Polar residues" evidence="1">
    <location>
        <begin position="51"/>
        <end position="60"/>
    </location>
</feature>
<protein>
    <submittedName>
        <fullName evidence="2">Uncharacterized protein</fullName>
    </submittedName>
</protein>
<evidence type="ECO:0000313" key="3">
    <source>
        <dbReference type="Proteomes" id="UP000799766"/>
    </source>
</evidence>
<proteinExistence type="predicted"/>